<feature type="transmembrane region" description="Helical" evidence="1">
    <location>
        <begin position="25"/>
        <end position="44"/>
    </location>
</feature>
<dbReference type="RefSeq" id="WP_010838905.1">
    <property type="nucleotide sequence ID" value="NZ_QRCM01000001.1"/>
</dbReference>
<evidence type="ECO:0000259" key="2">
    <source>
        <dbReference type="Pfam" id="PF10756"/>
    </source>
</evidence>
<keyword evidence="1" id="KW-0812">Transmembrane</keyword>
<feature type="domain" description="Low molecular weight protein antigen 6 PH" evidence="2">
    <location>
        <begin position="78"/>
        <end position="148"/>
    </location>
</feature>
<proteinExistence type="predicted"/>
<dbReference type="AlphaFoldDB" id="A0A6P2CEB4"/>
<evidence type="ECO:0000313" key="3">
    <source>
        <dbReference type="EMBL" id="TXG91097.1"/>
    </source>
</evidence>
<protein>
    <submittedName>
        <fullName evidence="3">PH domain-containing protein</fullName>
    </submittedName>
</protein>
<dbReference type="Pfam" id="PF10756">
    <property type="entry name" value="bPH_6"/>
    <property type="match status" value="1"/>
</dbReference>
<comment type="caution">
    <text evidence="3">The sequence shown here is derived from an EMBL/GenBank/DDBJ whole genome shotgun (WGS) entry which is preliminary data.</text>
</comment>
<dbReference type="EMBL" id="QRCM01000001">
    <property type="protein sequence ID" value="TXG91097.1"/>
    <property type="molecule type" value="Genomic_DNA"/>
</dbReference>
<organism evidence="3 4">
    <name type="scientific">Rhodococcus rhodnii</name>
    <dbReference type="NCBI Taxonomy" id="38312"/>
    <lineage>
        <taxon>Bacteria</taxon>
        <taxon>Bacillati</taxon>
        <taxon>Actinomycetota</taxon>
        <taxon>Actinomycetes</taxon>
        <taxon>Mycobacteriales</taxon>
        <taxon>Nocardiaceae</taxon>
        <taxon>Rhodococcus</taxon>
    </lineage>
</organism>
<feature type="transmembrane region" description="Helical" evidence="1">
    <location>
        <begin position="59"/>
        <end position="77"/>
    </location>
</feature>
<evidence type="ECO:0000256" key="1">
    <source>
        <dbReference type="SAM" id="Phobius"/>
    </source>
</evidence>
<keyword evidence="1" id="KW-0472">Membrane</keyword>
<dbReference type="InterPro" id="IPR019692">
    <property type="entry name" value="CFP-6_PH"/>
</dbReference>
<evidence type="ECO:0000313" key="4">
    <source>
        <dbReference type="Proteomes" id="UP000471120"/>
    </source>
</evidence>
<name>A0A6P2CEB4_9NOCA</name>
<dbReference type="Proteomes" id="UP000471120">
    <property type="component" value="Unassembled WGS sequence"/>
</dbReference>
<keyword evidence="1" id="KW-1133">Transmembrane helix</keyword>
<accession>A0A6P2CEB4</accession>
<gene>
    <name evidence="3" type="ORF">DW322_13800</name>
</gene>
<sequence length="156" mass="17214">MTPSGQPETDIEWTTIGRPRKTTRYAVAVAVGLVILHVTFAILLRGDTSTGVFFRPADQLAFVGIGIVLAAGVLTLARPRLAVSPAGVRVRNPFTERTFAWHDVHGMSFPDGAAWARLELPDDEFMSVMAVQANDRERAVDSVRSFREAEARYTRE</sequence>
<reference evidence="3 4" key="1">
    <citation type="submission" date="2018-07" db="EMBL/GenBank/DDBJ databases">
        <title>Genome sequence of Rhodococcus rhodnii ATCC 35071 from Rhodnius prolixus.</title>
        <authorList>
            <person name="Patel V."/>
            <person name="Vogel K.J."/>
        </authorList>
    </citation>
    <scope>NUCLEOTIDE SEQUENCE [LARGE SCALE GENOMIC DNA]</scope>
    <source>
        <strain evidence="3 4">ATCC 35071</strain>
    </source>
</reference>